<keyword evidence="9" id="KW-1185">Reference proteome</keyword>
<evidence type="ECO:0000256" key="2">
    <source>
        <dbReference type="ARBA" id="ARBA00012261"/>
    </source>
</evidence>
<dbReference type="Pfam" id="PF02911">
    <property type="entry name" value="Formyl_trans_C"/>
    <property type="match status" value="1"/>
</dbReference>
<protein>
    <recommendedName>
        <fullName evidence="2 5">Methionyl-tRNA formyltransferase</fullName>
        <ecNumber evidence="2 5">2.1.2.9</ecNumber>
    </recommendedName>
</protein>
<dbReference type="InterPro" id="IPR005793">
    <property type="entry name" value="Formyl_trans_C"/>
</dbReference>
<dbReference type="PANTHER" id="PTHR11138:SF5">
    <property type="entry name" value="METHIONYL-TRNA FORMYLTRANSFERASE, MITOCHONDRIAL"/>
    <property type="match status" value="1"/>
</dbReference>
<dbReference type="SUPFAM" id="SSF53328">
    <property type="entry name" value="Formyltransferase"/>
    <property type="match status" value="1"/>
</dbReference>
<dbReference type="InterPro" id="IPR005794">
    <property type="entry name" value="Fmt"/>
</dbReference>
<comment type="similarity">
    <text evidence="1 5">Belongs to the Fmt family.</text>
</comment>
<dbReference type="CDD" id="cd08646">
    <property type="entry name" value="FMT_core_Met-tRNA-FMT_N"/>
    <property type="match status" value="1"/>
</dbReference>
<comment type="caution">
    <text evidence="8">The sequence shown here is derived from an EMBL/GenBank/DDBJ whole genome shotgun (WGS) entry which is preliminary data.</text>
</comment>
<dbReference type="NCBIfam" id="TIGR00460">
    <property type="entry name" value="fmt"/>
    <property type="match status" value="1"/>
</dbReference>
<dbReference type="SUPFAM" id="SSF50486">
    <property type="entry name" value="FMT C-terminal domain-like"/>
    <property type="match status" value="1"/>
</dbReference>
<name>A0A1V8M3Q3_9GAMM</name>
<keyword evidence="3 5" id="KW-0808">Transferase</keyword>
<evidence type="ECO:0000313" key="9">
    <source>
        <dbReference type="Proteomes" id="UP000191980"/>
    </source>
</evidence>
<feature type="binding site" evidence="5">
    <location>
        <begin position="109"/>
        <end position="112"/>
    </location>
    <ligand>
        <name>(6S)-5,6,7,8-tetrahydrofolate</name>
        <dbReference type="ChEBI" id="CHEBI:57453"/>
    </ligand>
</feature>
<dbReference type="EMBL" id="LPUF01000002">
    <property type="protein sequence ID" value="OQK16197.1"/>
    <property type="molecule type" value="Genomic_DNA"/>
</dbReference>
<dbReference type="OrthoDB" id="9802815at2"/>
<sequence>MKIIFAGTPHFAVPALQMLLNSEHEVMAVYTQPDRPAGRGRKLLPGPVKALALSAGIPVFQPLNFKQETDIAQLKALDVDLMVVVAYGLILSQTVLDIPRLGCINIHGSLLPRWRGAAPINRAIMAGDKESGVTIMHMVKQLDAGDMLYKTNCEIGEHETASELHDRLKVLGAEGLRETLLLMQTNQLRSEKQDEALVTYAHKLEKSESEIDWTHPAVHLARQVRGLNAWPVAQTKLQDKVMRIWQAEVVDDNVNSTPGLILDDDKHIDVVTGEGVLRLLEIQMPGKKRIQVADFLNAHHVAGLRLS</sequence>
<comment type="function">
    <text evidence="5">Attaches a formyl group to the free amino group of methionyl-tRNA(fMet). The formyl group appears to play a dual role in the initiator identity of N-formylmethionyl-tRNA by promoting its recognition by IF2 and preventing the misappropriation of this tRNA by the elongation apparatus.</text>
</comment>
<evidence type="ECO:0000256" key="5">
    <source>
        <dbReference type="HAMAP-Rule" id="MF_00182"/>
    </source>
</evidence>
<evidence type="ECO:0000259" key="7">
    <source>
        <dbReference type="Pfam" id="PF02911"/>
    </source>
</evidence>
<keyword evidence="4 5" id="KW-0648">Protein biosynthesis</keyword>
<dbReference type="Pfam" id="PF00551">
    <property type="entry name" value="Formyl_trans_N"/>
    <property type="match status" value="1"/>
</dbReference>
<dbReference type="InterPro" id="IPR011034">
    <property type="entry name" value="Formyl_transferase-like_C_sf"/>
</dbReference>
<dbReference type="PANTHER" id="PTHR11138">
    <property type="entry name" value="METHIONYL-TRNA FORMYLTRANSFERASE"/>
    <property type="match status" value="1"/>
</dbReference>
<dbReference type="GO" id="GO:0005829">
    <property type="term" value="C:cytosol"/>
    <property type="evidence" value="ECO:0007669"/>
    <property type="project" value="TreeGrafter"/>
</dbReference>
<dbReference type="RefSeq" id="WP_080523576.1">
    <property type="nucleotide sequence ID" value="NZ_LPUF01000002.1"/>
</dbReference>
<dbReference type="InterPro" id="IPR036477">
    <property type="entry name" value="Formyl_transf_N_sf"/>
</dbReference>
<dbReference type="EC" id="2.1.2.9" evidence="2 5"/>
<gene>
    <name evidence="5" type="primary">fmt</name>
    <name evidence="8" type="ORF">AU255_13935</name>
</gene>
<organism evidence="8 9">
    <name type="scientific">Methyloprofundus sedimenti</name>
    <dbReference type="NCBI Taxonomy" id="1420851"/>
    <lineage>
        <taxon>Bacteria</taxon>
        <taxon>Pseudomonadati</taxon>
        <taxon>Pseudomonadota</taxon>
        <taxon>Gammaproteobacteria</taxon>
        <taxon>Methylococcales</taxon>
        <taxon>Methylococcaceae</taxon>
        <taxon>Methyloprofundus</taxon>
    </lineage>
</organism>
<evidence type="ECO:0000256" key="3">
    <source>
        <dbReference type="ARBA" id="ARBA00022679"/>
    </source>
</evidence>
<dbReference type="STRING" id="1420851.AU255_13935"/>
<dbReference type="CDD" id="cd08704">
    <property type="entry name" value="Met_tRNA_FMT_C"/>
    <property type="match status" value="1"/>
</dbReference>
<reference evidence="8 9" key="1">
    <citation type="submission" date="2015-12" db="EMBL/GenBank/DDBJ databases">
        <authorList>
            <person name="Shamseldin A."/>
            <person name="Moawad H."/>
            <person name="Abd El-Rahim W.M."/>
            <person name="Sadowsky M.J."/>
        </authorList>
    </citation>
    <scope>NUCLEOTIDE SEQUENCE [LARGE SCALE GENOMIC DNA]</scope>
    <source>
        <strain evidence="8 9">WF1</strain>
    </source>
</reference>
<dbReference type="Gene3D" id="3.40.50.12230">
    <property type="match status" value="1"/>
</dbReference>
<feature type="domain" description="Formyl transferase C-terminal" evidence="7">
    <location>
        <begin position="203"/>
        <end position="299"/>
    </location>
</feature>
<evidence type="ECO:0000259" key="6">
    <source>
        <dbReference type="Pfam" id="PF00551"/>
    </source>
</evidence>
<evidence type="ECO:0000313" key="8">
    <source>
        <dbReference type="EMBL" id="OQK16197.1"/>
    </source>
</evidence>
<dbReference type="InterPro" id="IPR041711">
    <property type="entry name" value="Met-tRNA-FMT_N"/>
</dbReference>
<dbReference type="HAMAP" id="MF_00182">
    <property type="entry name" value="Formyl_trans"/>
    <property type="match status" value="1"/>
</dbReference>
<proteinExistence type="inferred from homology"/>
<dbReference type="Proteomes" id="UP000191980">
    <property type="component" value="Unassembled WGS sequence"/>
</dbReference>
<evidence type="ECO:0000256" key="4">
    <source>
        <dbReference type="ARBA" id="ARBA00022917"/>
    </source>
</evidence>
<dbReference type="InterPro" id="IPR002376">
    <property type="entry name" value="Formyl_transf_N"/>
</dbReference>
<dbReference type="AlphaFoldDB" id="A0A1V8M3Q3"/>
<comment type="catalytic activity">
    <reaction evidence="5">
        <text>L-methionyl-tRNA(fMet) + (6R)-10-formyltetrahydrofolate = N-formyl-L-methionyl-tRNA(fMet) + (6S)-5,6,7,8-tetrahydrofolate + H(+)</text>
        <dbReference type="Rhea" id="RHEA:24380"/>
        <dbReference type="Rhea" id="RHEA-COMP:9952"/>
        <dbReference type="Rhea" id="RHEA-COMP:9953"/>
        <dbReference type="ChEBI" id="CHEBI:15378"/>
        <dbReference type="ChEBI" id="CHEBI:57453"/>
        <dbReference type="ChEBI" id="CHEBI:78530"/>
        <dbReference type="ChEBI" id="CHEBI:78844"/>
        <dbReference type="ChEBI" id="CHEBI:195366"/>
        <dbReference type="EC" id="2.1.2.9"/>
    </reaction>
</comment>
<feature type="domain" description="Formyl transferase N-terminal" evidence="6">
    <location>
        <begin position="1"/>
        <end position="179"/>
    </location>
</feature>
<dbReference type="GO" id="GO:0004479">
    <property type="term" value="F:methionyl-tRNA formyltransferase activity"/>
    <property type="evidence" value="ECO:0007669"/>
    <property type="project" value="UniProtKB-UniRule"/>
</dbReference>
<dbReference type="FunFam" id="3.40.50.12230:FF:000001">
    <property type="entry name" value="Methionyl-tRNA formyltransferase"/>
    <property type="match status" value="1"/>
</dbReference>
<dbReference type="InterPro" id="IPR044135">
    <property type="entry name" value="Met-tRNA-FMT_C"/>
</dbReference>
<accession>A0A1V8M3Q3</accession>
<evidence type="ECO:0000256" key="1">
    <source>
        <dbReference type="ARBA" id="ARBA00010699"/>
    </source>
</evidence>